<reference evidence="3" key="1">
    <citation type="submission" date="2021-02" db="EMBL/GenBank/DDBJ databases">
        <authorList>
            <person name="Nowell W R."/>
        </authorList>
    </citation>
    <scope>NUCLEOTIDE SEQUENCE</scope>
</reference>
<evidence type="ECO:0000313" key="3">
    <source>
        <dbReference type="EMBL" id="CAF1472830.1"/>
    </source>
</evidence>
<gene>
    <name evidence="3" type="ORF">XAT740_LOCUS38081</name>
</gene>
<dbReference type="Gene3D" id="2.120.10.30">
    <property type="entry name" value="TolB, C-terminal domain"/>
    <property type="match status" value="2"/>
</dbReference>
<dbReference type="PANTHER" id="PTHR10680">
    <property type="entry name" value="PEPTIDYL-GLYCINE ALPHA-AMIDATING MONOOXYGENASE"/>
    <property type="match status" value="1"/>
</dbReference>
<accession>A0A815R5F0</accession>
<organism evidence="3 4">
    <name type="scientific">Adineta ricciae</name>
    <name type="common">Rotifer</name>
    <dbReference type="NCBI Taxonomy" id="249248"/>
    <lineage>
        <taxon>Eukaryota</taxon>
        <taxon>Metazoa</taxon>
        <taxon>Spiralia</taxon>
        <taxon>Gnathifera</taxon>
        <taxon>Rotifera</taxon>
        <taxon>Eurotatoria</taxon>
        <taxon>Bdelloidea</taxon>
        <taxon>Adinetida</taxon>
        <taxon>Adinetidae</taxon>
        <taxon>Adineta</taxon>
    </lineage>
</organism>
<keyword evidence="1" id="KW-0732">Signal</keyword>
<feature type="non-terminal residue" evidence="3">
    <location>
        <position position="1"/>
    </location>
</feature>
<dbReference type="SUPFAM" id="SSF101898">
    <property type="entry name" value="NHL repeat"/>
    <property type="match status" value="1"/>
</dbReference>
<dbReference type="CDD" id="cd05819">
    <property type="entry name" value="NHL"/>
    <property type="match status" value="1"/>
</dbReference>
<protein>
    <submittedName>
        <fullName evidence="3">Uncharacterized protein</fullName>
    </submittedName>
</protein>
<name>A0A815R5F0_ADIRI</name>
<dbReference type="PANTHER" id="PTHR10680:SF14">
    <property type="entry name" value="PEPTIDYL-GLYCINE ALPHA-AMIDATING MONOOXYGENASE"/>
    <property type="match status" value="1"/>
</dbReference>
<dbReference type="AlphaFoldDB" id="A0A815R5F0"/>
<keyword evidence="4" id="KW-1185">Reference proteome</keyword>
<dbReference type="InterPro" id="IPR011042">
    <property type="entry name" value="6-blade_b-propeller_TolB-like"/>
</dbReference>
<evidence type="ECO:0000256" key="1">
    <source>
        <dbReference type="ARBA" id="ARBA00022729"/>
    </source>
</evidence>
<comment type="caution">
    <text evidence="3">The sequence shown here is derived from an EMBL/GenBank/DDBJ whole genome shotgun (WGS) entry which is preliminary data.</text>
</comment>
<dbReference type="Proteomes" id="UP000663828">
    <property type="component" value="Unassembled WGS sequence"/>
</dbReference>
<evidence type="ECO:0000313" key="4">
    <source>
        <dbReference type="Proteomes" id="UP000663828"/>
    </source>
</evidence>
<evidence type="ECO:0000256" key="2">
    <source>
        <dbReference type="ARBA" id="ARBA00023180"/>
    </source>
</evidence>
<sequence>HFYLGNDVPRRIRDDPTLGGTLNLMDSLFDQDIINEKDFTYLIRAFDDIHCFDAVKLLKEHFNQNREDILNQSVQSLSLIMPHIFETLEADQEEDKAEIKFDGWKQNAVTIAGGNGEGNESKQLSEPYGIFIDNHQDIFIADYKNHRIVKWKLNETQGKIIAGGNGYGSRMDQLNRPTNVIVDEEKNSLIIADTENRRVIQWSLNQNQQEILIESILCYGVTKDKYGYFYASDWNKNKVTRWKMGDVKGKQGTLVAGGNGRGIELNQFVGPTFIFVDDDQSIYVSDLWNHRVMKWRKDANEGIVVAGGNGDGNQLNQLNGPLGIIVDDCGNIYVADRGNDRIMRWSEGAKEGEIIVGGNGRGNELNQLSYPIGLSFDIEGNLYVADGGNDRISRFDLISS</sequence>
<keyword evidence="2" id="KW-0325">Glycoprotein</keyword>
<dbReference type="EMBL" id="CAJNOR010004072">
    <property type="protein sequence ID" value="CAF1472830.1"/>
    <property type="molecule type" value="Genomic_DNA"/>
</dbReference>
<proteinExistence type="predicted"/>
<dbReference type="GO" id="GO:0005576">
    <property type="term" value="C:extracellular region"/>
    <property type="evidence" value="ECO:0007669"/>
    <property type="project" value="TreeGrafter"/>
</dbReference>